<keyword evidence="1" id="KW-0812">Transmembrane</keyword>
<feature type="transmembrane region" description="Helical" evidence="1">
    <location>
        <begin position="6"/>
        <end position="29"/>
    </location>
</feature>
<name>A0A381N217_9ZZZZ</name>
<protein>
    <submittedName>
        <fullName evidence="2">Uncharacterized protein</fullName>
    </submittedName>
</protein>
<evidence type="ECO:0000313" key="2">
    <source>
        <dbReference type="EMBL" id="SUZ48660.1"/>
    </source>
</evidence>
<dbReference type="AlphaFoldDB" id="A0A381N217"/>
<keyword evidence="1" id="KW-1133">Transmembrane helix</keyword>
<feature type="non-terminal residue" evidence="2">
    <location>
        <position position="1"/>
    </location>
</feature>
<reference evidence="2" key="1">
    <citation type="submission" date="2018-05" db="EMBL/GenBank/DDBJ databases">
        <authorList>
            <person name="Lanie J.A."/>
            <person name="Ng W.-L."/>
            <person name="Kazmierczak K.M."/>
            <person name="Andrzejewski T.M."/>
            <person name="Davidsen T.M."/>
            <person name="Wayne K.J."/>
            <person name="Tettelin H."/>
            <person name="Glass J.I."/>
            <person name="Rusch D."/>
            <person name="Podicherti R."/>
            <person name="Tsui H.-C.T."/>
            <person name="Winkler M.E."/>
        </authorList>
    </citation>
    <scope>NUCLEOTIDE SEQUENCE</scope>
</reference>
<gene>
    <name evidence="2" type="ORF">METZ01_LOCUS1514</name>
</gene>
<dbReference type="EMBL" id="UINC01000078">
    <property type="protein sequence ID" value="SUZ48660.1"/>
    <property type="molecule type" value="Genomic_DNA"/>
</dbReference>
<accession>A0A381N217</accession>
<sequence length="43" mass="5292">YYFLRLLVFYVLFNGYIRYKVGFVVILILKYLDMCINCINFVK</sequence>
<proteinExistence type="predicted"/>
<organism evidence="2">
    <name type="scientific">marine metagenome</name>
    <dbReference type="NCBI Taxonomy" id="408172"/>
    <lineage>
        <taxon>unclassified sequences</taxon>
        <taxon>metagenomes</taxon>
        <taxon>ecological metagenomes</taxon>
    </lineage>
</organism>
<keyword evidence="1" id="KW-0472">Membrane</keyword>
<evidence type="ECO:0000256" key="1">
    <source>
        <dbReference type="SAM" id="Phobius"/>
    </source>
</evidence>